<reference evidence="1" key="2">
    <citation type="journal article" date="2015" name="Data Brief">
        <title>Shoot transcriptome of the giant reed, Arundo donax.</title>
        <authorList>
            <person name="Barrero R.A."/>
            <person name="Guerrero F.D."/>
            <person name="Moolhuijzen P."/>
            <person name="Goolsby J.A."/>
            <person name="Tidwell J."/>
            <person name="Bellgard S.E."/>
            <person name="Bellgard M.I."/>
        </authorList>
    </citation>
    <scope>NUCLEOTIDE SEQUENCE</scope>
    <source>
        <tissue evidence="1">Shoot tissue taken approximately 20 cm above the soil surface</tissue>
    </source>
</reference>
<protein>
    <submittedName>
        <fullName evidence="1">Uncharacterized protein</fullName>
    </submittedName>
</protein>
<dbReference type="EMBL" id="GBRH01175970">
    <property type="protein sequence ID" value="JAE21926.1"/>
    <property type="molecule type" value="Transcribed_RNA"/>
</dbReference>
<reference evidence="1" key="1">
    <citation type="submission" date="2014-09" db="EMBL/GenBank/DDBJ databases">
        <authorList>
            <person name="Magalhaes I.L.F."/>
            <person name="Oliveira U."/>
            <person name="Santos F.R."/>
            <person name="Vidigal T.H.D.A."/>
            <person name="Brescovit A.D."/>
            <person name="Santos A.J."/>
        </authorList>
    </citation>
    <scope>NUCLEOTIDE SEQUENCE</scope>
    <source>
        <tissue evidence="1">Shoot tissue taken approximately 20 cm above the soil surface</tissue>
    </source>
</reference>
<evidence type="ECO:0000313" key="1">
    <source>
        <dbReference type="EMBL" id="JAE21926.1"/>
    </source>
</evidence>
<name>A0A0A9GH96_ARUDO</name>
<sequence>MKQLDQRQSFTSYSTKRCISYSIRFQYHR</sequence>
<dbReference type="AlphaFoldDB" id="A0A0A9GH96"/>
<accession>A0A0A9GH96</accession>
<organism evidence="1">
    <name type="scientific">Arundo donax</name>
    <name type="common">Giant reed</name>
    <name type="synonym">Donax arundinaceus</name>
    <dbReference type="NCBI Taxonomy" id="35708"/>
    <lineage>
        <taxon>Eukaryota</taxon>
        <taxon>Viridiplantae</taxon>
        <taxon>Streptophyta</taxon>
        <taxon>Embryophyta</taxon>
        <taxon>Tracheophyta</taxon>
        <taxon>Spermatophyta</taxon>
        <taxon>Magnoliopsida</taxon>
        <taxon>Liliopsida</taxon>
        <taxon>Poales</taxon>
        <taxon>Poaceae</taxon>
        <taxon>PACMAD clade</taxon>
        <taxon>Arundinoideae</taxon>
        <taxon>Arundineae</taxon>
        <taxon>Arundo</taxon>
    </lineage>
</organism>
<proteinExistence type="predicted"/>